<evidence type="ECO:0000313" key="2">
    <source>
        <dbReference type="EMBL" id="CZR44724.1"/>
    </source>
</evidence>
<dbReference type="VEuPathDB" id="FungiDB:FPRO_14477"/>
<dbReference type="InterPro" id="IPR011009">
    <property type="entry name" value="Kinase-like_dom_sf"/>
</dbReference>
<keyword evidence="3" id="KW-1185">Reference proteome</keyword>
<dbReference type="InterPro" id="IPR051678">
    <property type="entry name" value="AGP_Transferase"/>
</dbReference>
<dbReference type="SUPFAM" id="SSF56112">
    <property type="entry name" value="Protein kinase-like (PK-like)"/>
    <property type="match status" value="1"/>
</dbReference>
<dbReference type="Proteomes" id="UP000183971">
    <property type="component" value="Unassembled WGS sequence"/>
</dbReference>
<dbReference type="Pfam" id="PF01636">
    <property type="entry name" value="APH"/>
    <property type="match status" value="1"/>
</dbReference>
<accession>A0A1L7VW92</accession>
<name>A0A1L7VW92_FUSPR</name>
<evidence type="ECO:0000259" key="1">
    <source>
        <dbReference type="Pfam" id="PF01636"/>
    </source>
</evidence>
<dbReference type="InterPro" id="IPR002575">
    <property type="entry name" value="Aminoglycoside_PTrfase"/>
</dbReference>
<dbReference type="EMBL" id="FJOF01000008">
    <property type="protein sequence ID" value="CZR44724.1"/>
    <property type="molecule type" value="Genomic_DNA"/>
</dbReference>
<organism evidence="2 3">
    <name type="scientific">Fusarium proliferatum (strain ET1)</name>
    <name type="common">Orchid endophyte fungus</name>
    <dbReference type="NCBI Taxonomy" id="1227346"/>
    <lineage>
        <taxon>Eukaryota</taxon>
        <taxon>Fungi</taxon>
        <taxon>Dikarya</taxon>
        <taxon>Ascomycota</taxon>
        <taxon>Pezizomycotina</taxon>
        <taxon>Sordariomycetes</taxon>
        <taxon>Hypocreomycetidae</taxon>
        <taxon>Hypocreales</taxon>
        <taxon>Nectriaceae</taxon>
        <taxon>Fusarium</taxon>
        <taxon>Fusarium fujikuroi species complex</taxon>
    </lineage>
</organism>
<dbReference type="GeneID" id="42059335"/>
<dbReference type="CDD" id="cd05120">
    <property type="entry name" value="APH_ChoK_like"/>
    <property type="match status" value="1"/>
</dbReference>
<dbReference type="PANTHER" id="PTHR21310:SF58">
    <property type="entry name" value="AMINOGLYCOSIDE PHOSPHOTRANSFERASE DOMAIN-CONTAINING PROTEIN"/>
    <property type="match status" value="1"/>
</dbReference>
<comment type="caution">
    <text evidence="2">The sequence shown here is derived from an EMBL/GenBank/DDBJ whole genome shotgun (WGS) entry which is preliminary data.</text>
</comment>
<protein>
    <recommendedName>
        <fullName evidence="1">Aminoglycoside phosphotransferase domain-containing protein</fullName>
    </recommendedName>
</protein>
<evidence type="ECO:0000313" key="3">
    <source>
        <dbReference type="Proteomes" id="UP000183971"/>
    </source>
</evidence>
<gene>
    <name evidence="2" type="ORF">FPRO_14477</name>
</gene>
<dbReference type="PANTHER" id="PTHR21310">
    <property type="entry name" value="AMINOGLYCOSIDE PHOSPHOTRANSFERASE-RELATED-RELATED"/>
    <property type="match status" value="1"/>
</dbReference>
<dbReference type="Gene3D" id="3.90.1200.10">
    <property type="match status" value="1"/>
</dbReference>
<proteinExistence type="predicted"/>
<dbReference type="AlphaFoldDB" id="A0A1L7VW92"/>
<feature type="domain" description="Aminoglycoside phosphotransferase" evidence="1">
    <location>
        <begin position="336"/>
        <end position="525"/>
    </location>
</feature>
<dbReference type="RefSeq" id="XP_031085258.1">
    <property type="nucleotide sequence ID" value="XM_031219506.1"/>
</dbReference>
<sequence length="552" mass="62321">MNSTTDPKCEEAFSLIRSQNLPHPLGKLLSSFIANALNPALAAAHVFSHCRPGQHRKADLHALISDWEFVLESITKYGTTPPAPDSRTQAQIMRRDGNRCCITGKPGSLKDPLVVMPMILAPSRWLEAEPRVHEMLRAFFGPPYLDWWIAYTERLTRVDPIDGHWLVRRSAAEAYRNGVVKLYRLHPSMIEYRVAWCLIGTVEPAIDVDGQYPLLGDHSRSGIRKVDARFIGTQARLAPSMRWLEVKKQIADNETAIPQAGIQPSASRPGFVSAVFQICCTIILTAWLATPHFIRLSTYKVLRRIGHHLYGNTSSLAVSRLPFGLYLKATNEGAFNEYNALGLVHKYTSIPVPRVLDLVADSQNTYLLMTGLLGEPLSRAMDMLSDQDCHEFVYQMKSFISQIREIPPVGPKNHICNTLGEACSDPRIRDGNPIGPFEDEASFSQYLRHPDDPARRGHQIVFTHADLNLRNILVDKVTRLDGTRGWAISGIVDWENSGFYPEYWDCTKAQFEGFRWDERWTRALVDVFSPFGSYAKEIEVEKRSWSEGDGAF</sequence>
<reference evidence="3" key="1">
    <citation type="journal article" date="2016" name="Genome Biol. Evol.">
        <title>Comparative 'omics' of the Fusarium fujikuroi species complex highlights differences in genetic potential and metabolite synthesis.</title>
        <authorList>
            <person name="Niehaus E.-M."/>
            <person name="Muensterkoetter M."/>
            <person name="Proctor R.H."/>
            <person name="Brown D.W."/>
            <person name="Sharon A."/>
            <person name="Idan Y."/>
            <person name="Oren-Young L."/>
            <person name="Sieber C.M."/>
            <person name="Novak O."/>
            <person name="Pencik A."/>
            <person name="Tarkowska D."/>
            <person name="Hromadova K."/>
            <person name="Freeman S."/>
            <person name="Maymon M."/>
            <person name="Elazar M."/>
            <person name="Youssef S.A."/>
            <person name="El-Shabrawy E.S.M."/>
            <person name="Shalaby A.B.A."/>
            <person name="Houterman P."/>
            <person name="Brock N.L."/>
            <person name="Burkhardt I."/>
            <person name="Tsavkelova E.A."/>
            <person name="Dickschat J.S."/>
            <person name="Galuszka P."/>
            <person name="Gueldener U."/>
            <person name="Tudzynski B."/>
        </authorList>
    </citation>
    <scope>NUCLEOTIDE SEQUENCE [LARGE SCALE GENOMIC DNA]</scope>
    <source>
        <strain evidence="3">ET1</strain>
    </source>
</reference>